<keyword evidence="1" id="KW-0812">Transmembrane</keyword>
<keyword evidence="1" id="KW-0472">Membrane</keyword>
<evidence type="ECO:0000313" key="2">
    <source>
        <dbReference type="EMBL" id="MPC83479.1"/>
    </source>
</evidence>
<organism evidence="2 3">
    <name type="scientific">Portunus trituberculatus</name>
    <name type="common">Swimming crab</name>
    <name type="synonym">Neptunus trituberculatus</name>
    <dbReference type="NCBI Taxonomy" id="210409"/>
    <lineage>
        <taxon>Eukaryota</taxon>
        <taxon>Metazoa</taxon>
        <taxon>Ecdysozoa</taxon>
        <taxon>Arthropoda</taxon>
        <taxon>Crustacea</taxon>
        <taxon>Multicrustacea</taxon>
        <taxon>Malacostraca</taxon>
        <taxon>Eumalacostraca</taxon>
        <taxon>Eucarida</taxon>
        <taxon>Decapoda</taxon>
        <taxon>Pleocyemata</taxon>
        <taxon>Brachyura</taxon>
        <taxon>Eubrachyura</taxon>
        <taxon>Portunoidea</taxon>
        <taxon>Portunidae</taxon>
        <taxon>Portuninae</taxon>
        <taxon>Portunus</taxon>
    </lineage>
</organism>
<sequence length="147" mass="16778">MEEEWLRCGVRPRRGLPSFFLTNIYFFFLFVLGTGWFMGVLWRGVGRDTRGSHLVRPTTKLDQCPPGRANRTHHGSGTLRHFLLKTRVLALGWDMGLGLRKTLVSVYYVLESNTKFSLLTVHGSISRVRRFVVNAMLTRGAATRDAH</sequence>
<keyword evidence="1" id="KW-1133">Transmembrane helix</keyword>
<protein>
    <submittedName>
        <fullName evidence="2">Uncharacterized protein</fullName>
    </submittedName>
</protein>
<name>A0A5B7IN72_PORTR</name>
<evidence type="ECO:0000313" key="3">
    <source>
        <dbReference type="Proteomes" id="UP000324222"/>
    </source>
</evidence>
<dbReference type="AlphaFoldDB" id="A0A5B7IN72"/>
<dbReference type="Proteomes" id="UP000324222">
    <property type="component" value="Unassembled WGS sequence"/>
</dbReference>
<reference evidence="2 3" key="1">
    <citation type="submission" date="2019-05" db="EMBL/GenBank/DDBJ databases">
        <title>Another draft genome of Portunus trituberculatus and its Hox gene families provides insights of decapod evolution.</title>
        <authorList>
            <person name="Jeong J.-H."/>
            <person name="Song I."/>
            <person name="Kim S."/>
            <person name="Choi T."/>
            <person name="Kim D."/>
            <person name="Ryu S."/>
            <person name="Kim W."/>
        </authorList>
    </citation>
    <scope>NUCLEOTIDE SEQUENCE [LARGE SCALE GENOMIC DNA]</scope>
    <source>
        <tissue evidence="2">Muscle</tissue>
    </source>
</reference>
<accession>A0A5B7IN72</accession>
<proteinExistence type="predicted"/>
<gene>
    <name evidence="2" type="ORF">E2C01_078191</name>
</gene>
<comment type="caution">
    <text evidence="2">The sequence shown here is derived from an EMBL/GenBank/DDBJ whole genome shotgun (WGS) entry which is preliminary data.</text>
</comment>
<dbReference type="EMBL" id="VSRR010062646">
    <property type="protein sequence ID" value="MPC83479.1"/>
    <property type="molecule type" value="Genomic_DNA"/>
</dbReference>
<keyword evidence="3" id="KW-1185">Reference proteome</keyword>
<evidence type="ECO:0000256" key="1">
    <source>
        <dbReference type="SAM" id="Phobius"/>
    </source>
</evidence>
<feature type="transmembrane region" description="Helical" evidence="1">
    <location>
        <begin position="20"/>
        <end position="42"/>
    </location>
</feature>